<evidence type="ECO:0000256" key="2">
    <source>
        <dbReference type="SAM" id="MobiDB-lite"/>
    </source>
</evidence>
<comment type="caution">
    <text evidence="3">The sequence shown here is derived from an EMBL/GenBank/DDBJ whole genome shotgun (WGS) entry which is preliminary data.</text>
</comment>
<feature type="region of interest" description="Disordered" evidence="2">
    <location>
        <begin position="167"/>
        <end position="334"/>
    </location>
</feature>
<feature type="compositionally biased region" description="Low complexity" evidence="2">
    <location>
        <begin position="262"/>
        <end position="300"/>
    </location>
</feature>
<feature type="coiled-coil region" evidence="1">
    <location>
        <begin position="363"/>
        <end position="390"/>
    </location>
</feature>
<gene>
    <name evidence="3" type="ORF">HYH02_010990</name>
</gene>
<feature type="compositionally biased region" description="Low complexity" evidence="2">
    <location>
        <begin position="138"/>
        <end position="152"/>
    </location>
</feature>
<name>A0A835T3J2_9CHLO</name>
<dbReference type="OrthoDB" id="560453at2759"/>
<feature type="region of interest" description="Disordered" evidence="2">
    <location>
        <begin position="1"/>
        <end position="152"/>
    </location>
</feature>
<sequence length="574" mass="59108">MSTPASPARGSAPRGDVETKNDDADAVIGPPTPAAVAGSKRKACDAAPGTAEMPPPGPAVSDGSPVPELDAPRKRAHITGLKGEASAFADGPESPPPKQPEQEQRTQDAFPAGAEAAEEQMGPASGVLPPPPLPPPQAAAAMAPDSPPQDAAVAVAAVVAVGSQVPTSLGPALADAGAAAPPGPCASSAGAAVHEKPATAPAAAAAAATDQPWLPPPASLPPEQEQPQQPLQAEKGDEAPQQLRAEHGEEHNVHGEHVLQRAVVQEGEAEAAAAGVQQQQQQPAAAAGPQQAEGGPLPAAEGPRHQRPAEAHQPAPQLVKGTEAAEAEAGEAQQLEAKAQAKEVAAAAAAAAAAAEAAAGAQAGAQEAAAAEAQEAAAQAEEAAAQAAAVPVMEFGMFLGRPLPHVPAFYLCWLCHTGVLDQYPRMRDQLLALGLIRPAPPGAVTPVSHHPYVSGYQPVWRVAPPTAEDEAAAAAARMEFGWFAGELVSEVPPWYIYWTCHIAHDFWDLGCKYKRDVLRHLEVLGRVEWTAAGQVVPKAGWERQWYAARPREPRCFEDAWRASGRGGHGWQCYT</sequence>
<organism evidence="3 4">
    <name type="scientific">Chlamydomonas schloesseri</name>
    <dbReference type="NCBI Taxonomy" id="2026947"/>
    <lineage>
        <taxon>Eukaryota</taxon>
        <taxon>Viridiplantae</taxon>
        <taxon>Chlorophyta</taxon>
        <taxon>core chlorophytes</taxon>
        <taxon>Chlorophyceae</taxon>
        <taxon>CS clade</taxon>
        <taxon>Chlamydomonadales</taxon>
        <taxon>Chlamydomonadaceae</taxon>
        <taxon>Chlamydomonas</taxon>
    </lineage>
</organism>
<feature type="compositionally biased region" description="Pro residues" evidence="2">
    <location>
        <begin position="128"/>
        <end position="137"/>
    </location>
</feature>
<keyword evidence="1" id="KW-0175">Coiled coil</keyword>
<reference evidence="3" key="1">
    <citation type="journal article" date="2020" name="bioRxiv">
        <title>Comparative genomics of Chlamydomonas.</title>
        <authorList>
            <person name="Craig R.J."/>
            <person name="Hasan A.R."/>
            <person name="Ness R.W."/>
            <person name="Keightley P.D."/>
        </authorList>
    </citation>
    <scope>NUCLEOTIDE SEQUENCE</scope>
    <source>
        <strain evidence="3">CCAP 11/173</strain>
    </source>
</reference>
<dbReference type="PANTHER" id="PTHR40613:SF1">
    <property type="entry name" value="CYTOPLASMIC PROTEIN"/>
    <property type="match status" value="1"/>
</dbReference>
<feature type="compositionally biased region" description="Basic and acidic residues" evidence="2">
    <location>
        <begin position="234"/>
        <end position="259"/>
    </location>
</feature>
<accession>A0A835T3J2</accession>
<dbReference type="EMBL" id="JAEHOD010000044">
    <property type="protein sequence ID" value="KAG2438292.1"/>
    <property type="molecule type" value="Genomic_DNA"/>
</dbReference>
<proteinExistence type="predicted"/>
<feature type="compositionally biased region" description="Low complexity" evidence="2">
    <location>
        <begin position="168"/>
        <end position="212"/>
    </location>
</feature>
<protein>
    <submittedName>
        <fullName evidence="3">Uncharacterized protein</fullName>
    </submittedName>
</protein>
<feature type="compositionally biased region" description="Low complexity" evidence="2">
    <location>
        <begin position="221"/>
        <end position="233"/>
    </location>
</feature>
<dbReference type="AlphaFoldDB" id="A0A835T3J2"/>
<evidence type="ECO:0000313" key="3">
    <source>
        <dbReference type="EMBL" id="KAG2438292.1"/>
    </source>
</evidence>
<dbReference type="Proteomes" id="UP000613740">
    <property type="component" value="Unassembled WGS sequence"/>
</dbReference>
<evidence type="ECO:0000256" key="1">
    <source>
        <dbReference type="SAM" id="Coils"/>
    </source>
</evidence>
<evidence type="ECO:0000313" key="4">
    <source>
        <dbReference type="Proteomes" id="UP000613740"/>
    </source>
</evidence>
<keyword evidence="4" id="KW-1185">Reference proteome</keyword>
<dbReference type="PANTHER" id="PTHR40613">
    <property type="match status" value="1"/>
</dbReference>